<reference evidence="1" key="1">
    <citation type="submission" date="2023-06" db="EMBL/GenBank/DDBJ databases">
        <title>Cytophagales bacterium Strain LB-30, isolated from soil.</title>
        <authorList>
            <person name="Liu B."/>
        </authorList>
    </citation>
    <scope>NUCLEOTIDE SEQUENCE</scope>
    <source>
        <strain evidence="1">LB-30</strain>
    </source>
</reference>
<evidence type="ECO:0000313" key="2">
    <source>
        <dbReference type="Proteomes" id="UP001168552"/>
    </source>
</evidence>
<keyword evidence="2" id="KW-1185">Reference proteome</keyword>
<comment type="caution">
    <text evidence="1">The sequence shown here is derived from an EMBL/GenBank/DDBJ whole genome shotgun (WGS) entry which is preliminary data.</text>
</comment>
<dbReference type="EMBL" id="JAUHJS010000003">
    <property type="protein sequence ID" value="MDN4165175.1"/>
    <property type="molecule type" value="Genomic_DNA"/>
</dbReference>
<proteinExistence type="predicted"/>
<evidence type="ECO:0000313" key="1">
    <source>
        <dbReference type="EMBL" id="MDN4165175.1"/>
    </source>
</evidence>
<protein>
    <submittedName>
        <fullName evidence="1">Uncharacterized protein</fullName>
    </submittedName>
</protein>
<dbReference type="Proteomes" id="UP001168552">
    <property type="component" value="Unassembled WGS sequence"/>
</dbReference>
<gene>
    <name evidence="1" type="ORF">QWY31_06665</name>
</gene>
<accession>A0ABT8F3Z5</accession>
<organism evidence="1 2">
    <name type="scientific">Shiella aurantiaca</name>
    <dbReference type="NCBI Taxonomy" id="3058365"/>
    <lineage>
        <taxon>Bacteria</taxon>
        <taxon>Pseudomonadati</taxon>
        <taxon>Bacteroidota</taxon>
        <taxon>Cytophagia</taxon>
        <taxon>Cytophagales</taxon>
        <taxon>Shiellaceae</taxon>
        <taxon>Shiella</taxon>
    </lineage>
</organism>
<dbReference type="RefSeq" id="WP_320003704.1">
    <property type="nucleotide sequence ID" value="NZ_JAUHJS010000003.1"/>
</dbReference>
<sequence>MMGKRLAALVILIFLGFGLLAQQSAIRCKTIPVSSQAFSLDSLVVLPSSIYLEISGEKRFDFIWNQTNETLQLKSQNLASDSVRVCYQVIPLATRQSVFINSPDLYDSAALFSSPPTSLAFGKEELFATDNIQKTGSISRGFSVGNTQNVFVNSSLNLQMEGQLNDKLNLRAVITDQNIPYQPEGNTQQVQDFDNVFIELYNENFSLTAGDIILQTQAPHFLKYYKNIQGLQAQYRSDSLWGGSGKTHATASVAKGKFASVQLEVQEGLAGPYRLRGAENERFIIVIANSERVFIDGRPLQRGFDFDYTIDYNTAEITFSNQLIITKYSRIRVDFEYAVQNYSRAIIAAGHNQTYDNWQFYTQFYQERDNRNNPLLYPLSDAEKQALADSEENQLLVAAADSIGFSSSEILYKTLDTVDASGRVVRIFQQSTGPDVAYFSVQFTEVGQGNGDYRQAMSTANGRVYEWVSPINGLSQGAYVPGRIIAAPNKKNVWVMGAKGQVGAHQQVAIELALSQQSDNLYNPDREQQGKALKLGWGFSSDTVQSRFWSVHLRSEIIEGTFKPIDRFRSIDFDRDWNLGLNESPVDEVYVQMELQARPWKGNDLVYSLSRRERGQQLQGWQHRGRLQQRVMKWLTFVEYTGLWAEQEDISSQWNRVEWRTEWLGKSVIPGYAYLIDRNQNLDKISNSYTPVANAFYFDEQIAYLKQGQSAPLQFLLEHRYRSDKLPQSGELLPSDASHTSTAQVGYQHIKRSVQLSAIYRNLKSAIDTAFQAPEESLLGRLDYNEGFWNDLVRWESTYAIGNGRELKREYIYWQVATGEGTHTWQDDNGDGQPTLDEFYEAITFDQRQYVKIFVPTDEYFTAYTLLFNQRLTFQPSRQWRTHSDIRYWLSFVSNVSVFTVDRKMSSERLSDRFNPFAQLEQEQLLSDRYLFRSSSFINQSSTRYALEFTYQQSRLQQLLADGYEWRQQTEYRTVPRVNIGSSINHRIEWTVQRIVSESDYLKGRNFQLEVNKIAPEVSWQPNATFRITGRYINQHKINRGEDGEKARFDEWQVESRWAKANGFTLQSSAKYSQIAYSGELNTAVGFQMLEALRPGDNFSWNLQWTQRLVAGLQLSVMYEGRKSPESPLIQVGRMQLTALF</sequence>
<name>A0ABT8F3Z5_9BACT</name>